<evidence type="ECO:0000313" key="3">
    <source>
        <dbReference type="Proteomes" id="UP000735302"/>
    </source>
</evidence>
<feature type="compositionally biased region" description="Low complexity" evidence="1">
    <location>
        <begin position="16"/>
        <end position="38"/>
    </location>
</feature>
<name>A0AAV4BX82_9GAST</name>
<sequence>MNPPATPSTPVASDVPSTTFTTSSLSSPSTPTALQPPLKDSTHHVPPSLSPSTSNPPISSDKTFPSNPLVKSPKPPTIVDKTSPLSSSLPSDPAATTTAQISGAQRGVTLPSCHPSLLLREAGRQGREAEDTSIATRPKAAGDIAYGKRTASPVVPTPPRDSSIGEW</sequence>
<dbReference type="AlphaFoldDB" id="A0AAV4BX82"/>
<organism evidence="2 3">
    <name type="scientific">Plakobranchus ocellatus</name>
    <dbReference type="NCBI Taxonomy" id="259542"/>
    <lineage>
        <taxon>Eukaryota</taxon>
        <taxon>Metazoa</taxon>
        <taxon>Spiralia</taxon>
        <taxon>Lophotrochozoa</taxon>
        <taxon>Mollusca</taxon>
        <taxon>Gastropoda</taxon>
        <taxon>Heterobranchia</taxon>
        <taxon>Euthyneura</taxon>
        <taxon>Panpulmonata</taxon>
        <taxon>Sacoglossa</taxon>
        <taxon>Placobranchoidea</taxon>
        <taxon>Plakobranchidae</taxon>
        <taxon>Plakobranchus</taxon>
    </lineage>
</organism>
<comment type="caution">
    <text evidence="2">The sequence shown here is derived from an EMBL/GenBank/DDBJ whole genome shotgun (WGS) entry which is preliminary data.</text>
</comment>
<proteinExistence type="predicted"/>
<evidence type="ECO:0000256" key="1">
    <source>
        <dbReference type="SAM" id="MobiDB-lite"/>
    </source>
</evidence>
<dbReference type="Proteomes" id="UP000735302">
    <property type="component" value="Unassembled WGS sequence"/>
</dbReference>
<feature type="compositionally biased region" description="Basic and acidic residues" evidence="1">
    <location>
        <begin position="121"/>
        <end position="130"/>
    </location>
</feature>
<feature type="region of interest" description="Disordered" evidence="1">
    <location>
        <begin position="1"/>
        <end position="167"/>
    </location>
</feature>
<protein>
    <submittedName>
        <fullName evidence="2">Uncharacterized protein</fullName>
    </submittedName>
</protein>
<dbReference type="EMBL" id="BLXT01005558">
    <property type="protein sequence ID" value="GFO23945.1"/>
    <property type="molecule type" value="Genomic_DNA"/>
</dbReference>
<reference evidence="2 3" key="1">
    <citation type="journal article" date="2021" name="Elife">
        <title>Chloroplast acquisition without the gene transfer in kleptoplastic sea slugs, Plakobranchus ocellatus.</title>
        <authorList>
            <person name="Maeda T."/>
            <person name="Takahashi S."/>
            <person name="Yoshida T."/>
            <person name="Shimamura S."/>
            <person name="Takaki Y."/>
            <person name="Nagai Y."/>
            <person name="Toyoda A."/>
            <person name="Suzuki Y."/>
            <person name="Arimoto A."/>
            <person name="Ishii H."/>
            <person name="Satoh N."/>
            <person name="Nishiyama T."/>
            <person name="Hasebe M."/>
            <person name="Maruyama T."/>
            <person name="Minagawa J."/>
            <person name="Obokata J."/>
            <person name="Shigenobu S."/>
        </authorList>
    </citation>
    <scope>NUCLEOTIDE SEQUENCE [LARGE SCALE GENOMIC DNA]</scope>
</reference>
<keyword evidence="3" id="KW-1185">Reference proteome</keyword>
<gene>
    <name evidence="2" type="ORF">PoB_005045000</name>
</gene>
<evidence type="ECO:0000313" key="2">
    <source>
        <dbReference type="EMBL" id="GFO23945.1"/>
    </source>
</evidence>
<feature type="compositionally biased region" description="Low complexity" evidence="1">
    <location>
        <begin position="82"/>
        <end position="99"/>
    </location>
</feature>
<feature type="compositionally biased region" description="Low complexity" evidence="1">
    <location>
        <begin position="46"/>
        <end position="60"/>
    </location>
</feature>
<accession>A0AAV4BX82</accession>